<keyword evidence="3 6" id="KW-0812">Transmembrane</keyword>
<evidence type="ECO:0000256" key="2">
    <source>
        <dbReference type="ARBA" id="ARBA00022475"/>
    </source>
</evidence>
<keyword evidence="5 6" id="KW-0472">Membrane</keyword>
<sequence length="278" mass="28227">MNAPGSGALVGTLVVLAALGSAGCLTAAGLESWRGWGVRRRTRRLLPEAEAATGTETKLSAVRRTADRIGRRGGELGHRRVREVGAALGVGAFAVVVVGGVAGWLLAGAGAWGVTRWIRRREAAGSGAERDAARAEAEELPLAAELLAACLAAGSRPAQAADAVGRSLGGPLGARLIRTSTELRLGAEPATAWGHFASLPGSEAFVAAMARAGTVGVPAVDQVTRLTGELRARRGREASARARRAAVLVTGPLGLCFLPAFLAVGVAPVVMGLADSLL</sequence>
<evidence type="ECO:0000313" key="8">
    <source>
        <dbReference type="EMBL" id="OEU96786.1"/>
    </source>
</evidence>
<comment type="caution">
    <text evidence="8">The sequence shown here is derived from an EMBL/GenBank/DDBJ whole genome shotgun (WGS) entry which is preliminary data.</text>
</comment>
<dbReference type="PATRIC" id="fig|518642.10.peg.538"/>
<dbReference type="RefSeq" id="WP_079132897.1">
    <property type="nucleotide sequence ID" value="NZ_LJGW01000731.1"/>
</dbReference>
<comment type="subcellular location">
    <subcellularLocation>
        <location evidence="1">Cell membrane</location>
        <topology evidence="1">Multi-pass membrane protein</topology>
    </subcellularLocation>
</comment>
<feature type="transmembrane region" description="Helical" evidence="6">
    <location>
        <begin position="86"/>
        <end position="112"/>
    </location>
</feature>
<keyword evidence="4 6" id="KW-1133">Transmembrane helix</keyword>
<dbReference type="Proteomes" id="UP000176005">
    <property type="component" value="Unassembled WGS sequence"/>
</dbReference>
<evidence type="ECO:0000313" key="9">
    <source>
        <dbReference type="Proteomes" id="UP000176005"/>
    </source>
</evidence>
<protein>
    <recommendedName>
        <fullName evidence="7">Type II secretion system protein GspF domain-containing protein</fullName>
    </recommendedName>
</protein>
<gene>
    <name evidence="8" type="ORF">AN218_33940</name>
</gene>
<accession>A0A1E7JYW9</accession>
<dbReference type="Pfam" id="PF00482">
    <property type="entry name" value="T2SSF"/>
    <property type="match status" value="1"/>
</dbReference>
<dbReference type="GO" id="GO:0005886">
    <property type="term" value="C:plasma membrane"/>
    <property type="evidence" value="ECO:0007669"/>
    <property type="project" value="UniProtKB-SubCell"/>
</dbReference>
<dbReference type="AlphaFoldDB" id="A0A1E7JYW9"/>
<evidence type="ECO:0000256" key="5">
    <source>
        <dbReference type="ARBA" id="ARBA00023136"/>
    </source>
</evidence>
<evidence type="ECO:0000256" key="6">
    <source>
        <dbReference type="SAM" id="Phobius"/>
    </source>
</evidence>
<dbReference type="InterPro" id="IPR018076">
    <property type="entry name" value="T2SS_GspF_dom"/>
</dbReference>
<dbReference type="EMBL" id="LJGW01000731">
    <property type="protein sequence ID" value="OEU96786.1"/>
    <property type="molecule type" value="Genomic_DNA"/>
</dbReference>
<evidence type="ECO:0000259" key="7">
    <source>
        <dbReference type="Pfam" id="PF00482"/>
    </source>
</evidence>
<evidence type="ECO:0000256" key="3">
    <source>
        <dbReference type="ARBA" id="ARBA00022692"/>
    </source>
</evidence>
<evidence type="ECO:0000256" key="1">
    <source>
        <dbReference type="ARBA" id="ARBA00004651"/>
    </source>
</evidence>
<name>A0A1E7JYW9_9ACTN</name>
<feature type="transmembrane region" description="Helical" evidence="6">
    <location>
        <begin position="245"/>
        <end position="271"/>
    </location>
</feature>
<keyword evidence="2" id="KW-1003">Cell membrane</keyword>
<feature type="domain" description="Type II secretion system protein GspF" evidence="7">
    <location>
        <begin position="144"/>
        <end position="266"/>
    </location>
</feature>
<dbReference type="PANTHER" id="PTHR35007:SF3">
    <property type="entry name" value="POSSIBLE CONSERVED ALANINE RICH MEMBRANE PROTEIN"/>
    <property type="match status" value="1"/>
</dbReference>
<keyword evidence="9" id="KW-1185">Reference proteome</keyword>
<evidence type="ECO:0000256" key="4">
    <source>
        <dbReference type="ARBA" id="ARBA00022989"/>
    </source>
</evidence>
<reference evidence="8 9" key="1">
    <citation type="journal article" date="2016" name="Front. Microbiol.">
        <title>Comparative Genomics Analysis of Streptomyces Species Reveals Their Adaptation to the Marine Environment and Their Diversity at the Genomic Level.</title>
        <authorList>
            <person name="Tian X."/>
            <person name="Zhang Z."/>
            <person name="Yang T."/>
            <person name="Chen M."/>
            <person name="Li J."/>
            <person name="Chen F."/>
            <person name="Yang J."/>
            <person name="Li W."/>
            <person name="Zhang B."/>
            <person name="Zhang Z."/>
            <person name="Wu J."/>
            <person name="Zhang C."/>
            <person name="Long L."/>
            <person name="Xiao J."/>
        </authorList>
    </citation>
    <scope>NUCLEOTIDE SEQUENCE [LARGE SCALE GENOMIC DNA]</scope>
    <source>
        <strain evidence="8 9">SCSIO 10429</strain>
    </source>
</reference>
<organism evidence="8 9">
    <name type="scientific">Streptomyces nanshensis</name>
    <dbReference type="NCBI Taxonomy" id="518642"/>
    <lineage>
        <taxon>Bacteria</taxon>
        <taxon>Bacillati</taxon>
        <taxon>Actinomycetota</taxon>
        <taxon>Actinomycetes</taxon>
        <taxon>Kitasatosporales</taxon>
        <taxon>Streptomycetaceae</taxon>
        <taxon>Streptomyces</taxon>
    </lineage>
</organism>
<proteinExistence type="predicted"/>
<dbReference type="PANTHER" id="PTHR35007">
    <property type="entry name" value="INTEGRAL MEMBRANE PROTEIN-RELATED"/>
    <property type="match status" value="1"/>
</dbReference>